<proteinExistence type="predicted"/>
<dbReference type="RefSeq" id="WP_094090139.1">
    <property type="nucleotide sequence ID" value="NZ_CP016397.1"/>
</dbReference>
<name>A0A222NZM1_9GAMM</name>
<sequence>MPTIQELIHAKNKTTYLLKQEISSAFYSQLSNLDKEERIRLAKEIVNQRGQNFPTLIRKLSKICFDTNGAKFIREGSADFLAGILAELVKQNERKKEKNKQFVPLFIQNEEDAFPEDYQFDEEVAYIFSTIYEVAGDGYDETFANNLASNLANKIFNGLILESPENKSPQLAIRIAKKTQQAVSNAKSLTSYFRERIDEAPPFPDTYYQERQQSYQQAVNQIKDSIITAEWEVGKLEIGNFAFFRGGVDIEVDGKLKRVPHRVAEIYKLITTFEAKADPNEQEIYQLYHDIQQFAQEALNSPRRGQKQSTKDFYGKILNDFYLEHSEELQVEEGEEDALIMK</sequence>
<dbReference type="OrthoDB" id="5648874at2"/>
<dbReference type="KEGG" id="lcd:clem_02390"/>
<keyword evidence="2" id="KW-1185">Reference proteome</keyword>
<evidence type="ECO:0000313" key="2">
    <source>
        <dbReference type="Proteomes" id="UP000201728"/>
    </source>
</evidence>
<reference evidence="2" key="1">
    <citation type="submission" date="2016-07" db="EMBL/GenBank/DDBJ databases">
        <authorList>
            <person name="Florea S."/>
            <person name="Webb J.S."/>
            <person name="Jaromczyk J."/>
            <person name="Schardl C.L."/>
        </authorList>
    </citation>
    <scope>NUCLEOTIDE SEQUENCE [LARGE SCALE GENOMIC DNA]</scope>
    <source>
        <strain evidence="2">CDC-D5610</strain>
    </source>
</reference>
<dbReference type="Proteomes" id="UP000201728">
    <property type="component" value="Chromosome"/>
</dbReference>
<accession>A0A222NZM1</accession>
<dbReference type="AlphaFoldDB" id="A0A222NZM1"/>
<protein>
    <submittedName>
        <fullName evidence="1">Uncharacterized protein</fullName>
    </submittedName>
</protein>
<gene>
    <name evidence="1" type="ORF">clem_02390</name>
</gene>
<evidence type="ECO:0000313" key="1">
    <source>
        <dbReference type="EMBL" id="ASQ45040.1"/>
    </source>
</evidence>
<dbReference type="EMBL" id="CP016397">
    <property type="protein sequence ID" value="ASQ45040.1"/>
    <property type="molecule type" value="Genomic_DNA"/>
</dbReference>
<organism evidence="1 2">
    <name type="scientific">Legionella clemsonensis</name>
    <dbReference type="NCBI Taxonomy" id="1867846"/>
    <lineage>
        <taxon>Bacteria</taxon>
        <taxon>Pseudomonadati</taxon>
        <taxon>Pseudomonadota</taxon>
        <taxon>Gammaproteobacteria</taxon>
        <taxon>Legionellales</taxon>
        <taxon>Legionellaceae</taxon>
        <taxon>Legionella</taxon>
    </lineage>
</organism>